<comment type="caution">
    <text evidence="2">The sequence shown here is derived from an EMBL/GenBank/DDBJ whole genome shotgun (WGS) entry which is preliminary data.</text>
</comment>
<feature type="region of interest" description="Disordered" evidence="1">
    <location>
        <begin position="1"/>
        <end position="40"/>
    </location>
</feature>
<reference evidence="2 3" key="1">
    <citation type="submission" date="2020-03" db="EMBL/GenBank/DDBJ databases">
        <title>Sequencing the genomes of 1000 actinobacteria strains.</title>
        <authorList>
            <person name="Klenk H.-P."/>
        </authorList>
    </citation>
    <scope>NUCLEOTIDE SEQUENCE [LARGE SCALE GENOMIC DNA]</scope>
    <source>
        <strain evidence="2 3">DSM 45668</strain>
    </source>
</reference>
<sequence>MRVPGTHELGIQPGAYDPELDVDFTALREQDPATRTRRAA</sequence>
<proteinExistence type="predicted"/>
<dbReference type="Proteomes" id="UP000754495">
    <property type="component" value="Unassembled WGS sequence"/>
</dbReference>
<accession>A0ABX0SWA4</accession>
<keyword evidence="3" id="KW-1185">Reference proteome</keyword>
<dbReference type="RefSeq" id="WP_279589470.1">
    <property type="nucleotide sequence ID" value="NZ_JAANOU010000001.1"/>
</dbReference>
<name>A0ABX0SWA4_9PSEU</name>
<evidence type="ECO:0000313" key="2">
    <source>
        <dbReference type="EMBL" id="NIH80694.1"/>
    </source>
</evidence>
<evidence type="ECO:0000313" key="3">
    <source>
        <dbReference type="Proteomes" id="UP000754495"/>
    </source>
</evidence>
<protein>
    <submittedName>
        <fullName evidence="2">Uncharacterized protein</fullName>
    </submittedName>
</protein>
<gene>
    <name evidence="2" type="ORF">FHX46_003224</name>
</gene>
<dbReference type="EMBL" id="JAANOU010000001">
    <property type="protein sequence ID" value="NIH80694.1"/>
    <property type="molecule type" value="Genomic_DNA"/>
</dbReference>
<evidence type="ECO:0000256" key="1">
    <source>
        <dbReference type="SAM" id="MobiDB-lite"/>
    </source>
</evidence>
<organism evidence="2 3">
    <name type="scientific">Amycolatopsis viridis</name>
    <dbReference type="NCBI Taxonomy" id="185678"/>
    <lineage>
        <taxon>Bacteria</taxon>
        <taxon>Bacillati</taxon>
        <taxon>Actinomycetota</taxon>
        <taxon>Actinomycetes</taxon>
        <taxon>Pseudonocardiales</taxon>
        <taxon>Pseudonocardiaceae</taxon>
        <taxon>Amycolatopsis</taxon>
    </lineage>
</organism>